<dbReference type="Proteomes" id="UP000269974">
    <property type="component" value="Unassembled WGS sequence"/>
</dbReference>
<accession>A0A7Z8Y8M1</accession>
<protein>
    <submittedName>
        <fullName evidence="1">Predicted ATPase</fullName>
    </submittedName>
</protein>
<dbReference type="SUPFAM" id="SSF48452">
    <property type="entry name" value="TPR-like"/>
    <property type="match status" value="2"/>
</dbReference>
<dbReference type="SMART" id="SM00028">
    <property type="entry name" value="TPR"/>
    <property type="match status" value="5"/>
</dbReference>
<dbReference type="EMBL" id="UYIO01000001">
    <property type="protein sequence ID" value="VDG75428.1"/>
    <property type="molecule type" value="Genomic_DNA"/>
</dbReference>
<proteinExistence type="predicted"/>
<comment type="caution">
    <text evidence="1">The sequence shown here is derived from an EMBL/GenBank/DDBJ whole genome shotgun (WGS) entry which is preliminary data.</text>
</comment>
<dbReference type="Gene3D" id="1.25.40.10">
    <property type="entry name" value="Tetratricopeptide repeat domain"/>
    <property type="match status" value="2"/>
</dbReference>
<dbReference type="RefSeq" id="WP_185933562.1">
    <property type="nucleotide sequence ID" value="NZ_UYIO01000001.1"/>
</dbReference>
<organism evidence="1 2">
    <name type="scientific">Actinobaculum suis</name>
    <dbReference type="NCBI Taxonomy" id="1657"/>
    <lineage>
        <taxon>Bacteria</taxon>
        <taxon>Bacillati</taxon>
        <taxon>Actinomycetota</taxon>
        <taxon>Actinomycetes</taxon>
        <taxon>Actinomycetales</taxon>
        <taxon>Actinomycetaceae</taxon>
        <taxon>Actinobaculum</taxon>
    </lineage>
</organism>
<sequence>MSDLLRKDWQEGTVDRHTWTADPTLGAARELLRAGFAALERGNRQEARLKYDQAVSSAAGADLAEIADAEAVTFAGIMLRDAGDMAEARRYLEKAVAASGISGESATSSTAALTERAATLCETLSGVYGNLGEFAAAATAAEDALRIVRELGMGMGREANALYNIGMAKSLAGDHAGAAEALTEGLGVAKALDGDFGWETIQQALASTLIDAGRPEEALTYLRDLEDIHVAMPDLAVSAVKCAFEEARALVALGKLEEAAASFEKAGRLGVRTEGAADIAALAFHHQAVSLAQAGKTMEAAIPMGRAADTYEAIGAQAAAAHCVGLIGDLFAEAGQPIEAAGYFREAVERLEKILHETETAAASPAPGPVLPDYGAKEQAEQDYTTPEARAAMEADLQEFKAKLVSVSP</sequence>
<dbReference type="AlphaFoldDB" id="A0A7Z8Y8M1"/>
<dbReference type="InterPro" id="IPR019734">
    <property type="entry name" value="TPR_rpt"/>
</dbReference>
<evidence type="ECO:0000313" key="2">
    <source>
        <dbReference type="Proteomes" id="UP000269974"/>
    </source>
</evidence>
<gene>
    <name evidence="1" type="ORF">NCTC10327_00147</name>
</gene>
<dbReference type="InterPro" id="IPR011990">
    <property type="entry name" value="TPR-like_helical_dom_sf"/>
</dbReference>
<name>A0A7Z8Y8M1_9ACTO</name>
<evidence type="ECO:0000313" key="1">
    <source>
        <dbReference type="EMBL" id="VDG75428.1"/>
    </source>
</evidence>
<reference evidence="1 2" key="1">
    <citation type="submission" date="2018-11" db="EMBL/GenBank/DDBJ databases">
        <authorList>
            <consortium name="Pathogen Informatics"/>
        </authorList>
    </citation>
    <scope>NUCLEOTIDE SEQUENCE [LARGE SCALE GENOMIC DNA]</scope>
    <source>
        <strain evidence="1 2">NCTC10327</strain>
    </source>
</reference>